<evidence type="ECO:0000256" key="1">
    <source>
        <dbReference type="SAM" id="Phobius"/>
    </source>
</evidence>
<dbReference type="EMBL" id="JANBPK010000770">
    <property type="protein sequence ID" value="KAJ2932545.1"/>
    <property type="molecule type" value="Genomic_DNA"/>
</dbReference>
<keyword evidence="1" id="KW-0472">Membrane</keyword>
<name>A0A9W8JKK9_9AGAR</name>
<accession>A0A9W8JKK9</accession>
<keyword evidence="1" id="KW-1133">Transmembrane helix</keyword>
<reference evidence="2" key="1">
    <citation type="submission" date="2022-06" db="EMBL/GenBank/DDBJ databases">
        <title>Genome Sequence of Candolleomyces eurysporus.</title>
        <authorList>
            <person name="Buettner E."/>
        </authorList>
    </citation>
    <scope>NUCLEOTIDE SEQUENCE</scope>
    <source>
        <strain evidence="2">VTCC 930004</strain>
    </source>
</reference>
<keyword evidence="3" id="KW-1185">Reference proteome</keyword>
<dbReference type="AlphaFoldDB" id="A0A9W8JKK9"/>
<proteinExistence type="predicted"/>
<feature type="non-terminal residue" evidence="2">
    <location>
        <position position="445"/>
    </location>
</feature>
<dbReference type="OrthoDB" id="5570013at2759"/>
<feature type="transmembrane region" description="Helical" evidence="1">
    <location>
        <begin position="43"/>
        <end position="66"/>
    </location>
</feature>
<dbReference type="Proteomes" id="UP001140091">
    <property type="component" value="Unassembled WGS sequence"/>
</dbReference>
<evidence type="ECO:0000313" key="2">
    <source>
        <dbReference type="EMBL" id="KAJ2932545.1"/>
    </source>
</evidence>
<evidence type="ECO:0000313" key="3">
    <source>
        <dbReference type="Proteomes" id="UP001140091"/>
    </source>
</evidence>
<gene>
    <name evidence="2" type="ORF">H1R20_g4573</name>
</gene>
<sequence>MKTKKSYTDTDPECQPLLEADDEDGKDFISYKQKRCSLRCRRVHIWGLSAFVFIYSLTRFIVPAVYTGFQRFRDDHTIPVPGDIILGRCANWTSTEGYPDPAEFYVDLDAPMFVSYGPLAVGEIEVTQANHTGDANKAKVTVSVAFEDYKFLEYVEVCEVRSKDPNKEPESGVGIISVPWLPRQKGRFHVLVELPVVDEASSKRRIRSFRTRMPSFVHTFRNLADVYFQWLKVATTDSPINAEFVEATSVIINTSNAPIHGTYNVDGDVSLITSSANIDVNLNLRDSAEVNRGVLIISSAWLSTSNGPIRATSNLTTGTREDYGGKFNIVAETSRADIDLDFNKTPVEHELNLMASTSLGRAQVTVPPEYEGSWNMEALFPFREVLDTRGEKVPEDPTGRNRSRVVWDYGGGAFEEDGAIVWDREGNRKGQIKLKSTLGRTSIVV</sequence>
<protein>
    <submittedName>
        <fullName evidence="2">Uncharacterized protein</fullName>
    </submittedName>
</protein>
<organism evidence="2 3">
    <name type="scientific">Candolleomyces eurysporus</name>
    <dbReference type="NCBI Taxonomy" id="2828524"/>
    <lineage>
        <taxon>Eukaryota</taxon>
        <taxon>Fungi</taxon>
        <taxon>Dikarya</taxon>
        <taxon>Basidiomycota</taxon>
        <taxon>Agaricomycotina</taxon>
        <taxon>Agaricomycetes</taxon>
        <taxon>Agaricomycetidae</taxon>
        <taxon>Agaricales</taxon>
        <taxon>Agaricineae</taxon>
        <taxon>Psathyrellaceae</taxon>
        <taxon>Candolleomyces</taxon>
    </lineage>
</organism>
<keyword evidence="1" id="KW-0812">Transmembrane</keyword>
<comment type="caution">
    <text evidence="2">The sequence shown here is derived from an EMBL/GenBank/DDBJ whole genome shotgun (WGS) entry which is preliminary data.</text>
</comment>